<evidence type="ECO:0008006" key="3">
    <source>
        <dbReference type="Google" id="ProtNLM"/>
    </source>
</evidence>
<comment type="caution">
    <text evidence="1">The sequence shown here is derived from an EMBL/GenBank/DDBJ whole genome shotgun (WGS) entry which is preliminary data.</text>
</comment>
<dbReference type="InterPro" id="IPR036388">
    <property type="entry name" value="WH-like_DNA-bd_sf"/>
</dbReference>
<dbReference type="InterPro" id="IPR007367">
    <property type="entry name" value="DUF433"/>
</dbReference>
<dbReference type="Pfam" id="PF04255">
    <property type="entry name" value="DUF433"/>
    <property type="match status" value="1"/>
</dbReference>
<dbReference type="SUPFAM" id="SSF46689">
    <property type="entry name" value="Homeodomain-like"/>
    <property type="match status" value="1"/>
</dbReference>
<accession>A0A510PL49</accession>
<dbReference type="EMBL" id="BHVU01000220">
    <property type="protein sequence ID" value="GCA94565.1"/>
    <property type="molecule type" value="Genomic_DNA"/>
</dbReference>
<protein>
    <recommendedName>
        <fullName evidence="3">DUF433 domain-containing protein</fullName>
    </recommendedName>
</protein>
<reference evidence="1 2" key="1">
    <citation type="journal article" date="2019" name="Appl. Environ. Microbiol.">
        <title>Co-occurrence of broad and narrow host-range viruses infecting the toxic bloom-forming cyanobacterium Microcystis aeruginosa.</title>
        <authorList>
            <person name="Morimoto D."/>
            <person name="Tominaga K."/>
            <person name="Nishimura Y."/>
            <person name="Yoshida N."/>
            <person name="Kimura S."/>
            <person name="Sako Y."/>
            <person name="Yoshida T."/>
        </authorList>
    </citation>
    <scope>NUCLEOTIDE SEQUENCE [LARGE SCALE GENOMIC DNA]</scope>
    <source>
        <strain evidence="1 2">11-30S32</strain>
    </source>
</reference>
<name>A0A510PL49_MICAE</name>
<dbReference type="Proteomes" id="UP000321223">
    <property type="component" value="Unassembled WGS sequence"/>
</dbReference>
<evidence type="ECO:0000313" key="2">
    <source>
        <dbReference type="Proteomes" id="UP000321223"/>
    </source>
</evidence>
<dbReference type="Gene3D" id="1.10.10.10">
    <property type="entry name" value="Winged helix-like DNA-binding domain superfamily/Winged helix DNA-binding domain"/>
    <property type="match status" value="1"/>
</dbReference>
<dbReference type="AlphaFoldDB" id="A0A510PL49"/>
<dbReference type="InterPro" id="IPR009057">
    <property type="entry name" value="Homeodomain-like_sf"/>
</dbReference>
<gene>
    <name evidence="1" type="ORF">MAE30S32_32170</name>
</gene>
<organism evidence="1 2">
    <name type="scientific">Microcystis aeruginosa 11-30S32</name>
    <dbReference type="NCBI Taxonomy" id="2358142"/>
    <lineage>
        <taxon>Bacteria</taxon>
        <taxon>Bacillati</taxon>
        <taxon>Cyanobacteriota</taxon>
        <taxon>Cyanophyceae</taxon>
        <taxon>Oscillatoriophycideae</taxon>
        <taxon>Chroococcales</taxon>
        <taxon>Microcystaceae</taxon>
        <taxon>Microcystis</taxon>
    </lineage>
</organism>
<proteinExistence type="predicted"/>
<evidence type="ECO:0000313" key="1">
    <source>
        <dbReference type="EMBL" id="GCA94565.1"/>
    </source>
</evidence>
<sequence length="118" mass="14138">MMQLEDYFNFLTPNDIRLKGTRIGIETILYDYIYHAKTPEEIAKTYSSLSLEQVYATILYYLHEQEKITNYLTEWIEHGERMREIQKQNPPPVAEKLRKLREQKKAIKQANESEISLR</sequence>